<dbReference type="AlphaFoldDB" id="A0A382U9K2"/>
<evidence type="ECO:0000313" key="1">
    <source>
        <dbReference type="EMBL" id="SVD30722.1"/>
    </source>
</evidence>
<proteinExistence type="predicted"/>
<protein>
    <recommendedName>
        <fullName evidence="2">Bacteriophage lambda Replication protein O N-terminal domain-containing protein</fullName>
    </recommendedName>
</protein>
<gene>
    <name evidence="1" type="ORF">METZ01_LOCUS383576</name>
</gene>
<sequence length="123" mass="13521">MLPHNVLNHPAFVSLHSRAVKLLLDIAVQYNGRNNGDLCAPLSLMSLRGWNSSDQLHKAKKELVRNELIMVSRQGGINKATLFAVTWVPVDECNSKLDIAATKTAPVKWNDRSLGPPRGSKAP</sequence>
<name>A0A382U9K2_9ZZZZ</name>
<accession>A0A382U9K2</accession>
<evidence type="ECO:0008006" key="2">
    <source>
        <dbReference type="Google" id="ProtNLM"/>
    </source>
</evidence>
<organism evidence="1">
    <name type="scientific">marine metagenome</name>
    <dbReference type="NCBI Taxonomy" id="408172"/>
    <lineage>
        <taxon>unclassified sequences</taxon>
        <taxon>metagenomes</taxon>
        <taxon>ecological metagenomes</taxon>
    </lineage>
</organism>
<dbReference type="EMBL" id="UINC01142410">
    <property type="protein sequence ID" value="SVD30722.1"/>
    <property type="molecule type" value="Genomic_DNA"/>
</dbReference>
<reference evidence="1" key="1">
    <citation type="submission" date="2018-05" db="EMBL/GenBank/DDBJ databases">
        <authorList>
            <person name="Lanie J.A."/>
            <person name="Ng W.-L."/>
            <person name="Kazmierczak K.M."/>
            <person name="Andrzejewski T.M."/>
            <person name="Davidsen T.M."/>
            <person name="Wayne K.J."/>
            <person name="Tettelin H."/>
            <person name="Glass J.I."/>
            <person name="Rusch D."/>
            <person name="Podicherti R."/>
            <person name="Tsui H.-C.T."/>
            <person name="Winkler M.E."/>
        </authorList>
    </citation>
    <scope>NUCLEOTIDE SEQUENCE</scope>
</reference>